<dbReference type="EMBL" id="CAJVPI010002019">
    <property type="protein sequence ID" value="CAG8633620.1"/>
    <property type="molecule type" value="Genomic_DNA"/>
</dbReference>
<accession>A0A9N9DFI0</accession>
<dbReference type="GO" id="GO:0003857">
    <property type="term" value="F:(3S)-3-hydroxyacyl-CoA dehydrogenase (NAD+) activity"/>
    <property type="evidence" value="ECO:0007669"/>
    <property type="project" value="TreeGrafter"/>
</dbReference>
<dbReference type="InterPro" id="IPR054357">
    <property type="entry name" value="MFE-2_N"/>
</dbReference>
<protein>
    <submittedName>
        <fullName evidence="3">1350_t:CDS:1</fullName>
    </submittedName>
</protein>
<feature type="domain" description="Peroxisomal multifunctional enzyme type 2-like N-terminal" evidence="2">
    <location>
        <begin position="22"/>
        <end position="158"/>
    </location>
</feature>
<dbReference type="InterPro" id="IPR029069">
    <property type="entry name" value="HotDog_dom_sf"/>
</dbReference>
<comment type="caution">
    <text evidence="3">The sequence shown here is derived from an EMBL/GenBank/DDBJ whole genome shotgun (WGS) entry which is preliminary data.</text>
</comment>
<dbReference type="Pfam" id="PF01575">
    <property type="entry name" value="MaoC_dehydratas"/>
    <property type="match status" value="1"/>
</dbReference>
<sequence length="327" mass="35137">MSKVKVEPQEALGYQYPVQKVSYNKRDIILYALSIGCEADELRYTYELDKQFAPFPTYPIVLSLKGNTSNVNLFAERTKLGGPIPGLPPLDPNKMIQGEQSLEILKALPVEGEFALQTTVTGVYDKGSGLVFELTSVLVDPNTKVQYAKIRSQTFVIGYGGFGGPKGEKSVSYAPPKNKAPDAVVSAKTLATQALLYRLSGDYNPLHADPTIGAGLGFGGVILHGLCTFSYAAHAILKTLGNNDPSRLISITGRSSAPVYPGDTLDTYMWKLGDGKVVYLVKAKERDVVVLTNGLATLKEDKSNVAGVESIVAGEYFCATLIVSQGC</sequence>
<dbReference type="OrthoDB" id="60204at2759"/>
<dbReference type="GO" id="GO:0004300">
    <property type="term" value="F:enoyl-CoA hydratase activity"/>
    <property type="evidence" value="ECO:0007669"/>
    <property type="project" value="TreeGrafter"/>
</dbReference>
<proteinExistence type="predicted"/>
<name>A0A9N9DFI0_9GLOM</name>
<reference evidence="3" key="1">
    <citation type="submission" date="2021-06" db="EMBL/GenBank/DDBJ databases">
        <authorList>
            <person name="Kallberg Y."/>
            <person name="Tangrot J."/>
            <person name="Rosling A."/>
        </authorList>
    </citation>
    <scope>NUCLEOTIDE SEQUENCE</scope>
    <source>
        <strain evidence="3">BR232B</strain>
    </source>
</reference>
<dbReference type="SUPFAM" id="SSF54637">
    <property type="entry name" value="Thioesterase/thiol ester dehydrase-isomerase"/>
    <property type="match status" value="2"/>
</dbReference>
<evidence type="ECO:0000259" key="1">
    <source>
        <dbReference type="Pfam" id="PF01575"/>
    </source>
</evidence>
<dbReference type="GO" id="GO:0006635">
    <property type="term" value="P:fatty acid beta-oxidation"/>
    <property type="evidence" value="ECO:0007669"/>
    <property type="project" value="TreeGrafter"/>
</dbReference>
<dbReference type="Gene3D" id="3.10.129.10">
    <property type="entry name" value="Hotdog Thioesterase"/>
    <property type="match status" value="2"/>
</dbReference>
<dbReference type="Proteomes" id="UP000789739">
    <property type="component" value="Unassembled WGS sequence"/>
</dbReference>
<organism evidence="3 4">
    <name type="scientific">Paraglomus brasilianum</name>
    <dbReference type="NCBI Taxonomy" id="144538"/>
    <lineage>
        <taxon>Eukaryota</taxon>
        <taxon>Fungi</taxon>
        <taxon>Fungi incertae sedis</taxon>
        <taxon>Mucoromycota</taxon>
        <taxon>Glomeromycotina</taxon>
        <taxon>Glomeromycetes</taxon>
        <taxon>Paraglomerales</taxon>
        <taxon>Paraglomeraceae</taxon>
        <taxon>Paraglomus</taxon>
    </lineage>
</organism>
<evidence type="ECO:0000313" key="4">
    <source>
        <dbReference type="Proteomes" id="UP000789739"/>
    </source>
</evidence>
<dbReference type="InterPro" id="IPR002539">
    <property type="entry name" value="MaoC-like_dom"/>
</dbReference>
<feature type="domain" description="MaoC-like" evidence="1">
    <location>
        <begin position="178"/>
        <end position="278"/>
    </location>
</feature>
<keyword evidence="4" id="KW-1185">Reference proteome</keyword>
<dbReference type="GO" id="GO:0005777">
    <property type="term" value="C:peroxisome"/>
    <property type="evidence" value="ECO:0007669"/>
    <property type="project" value="TreeGrafter"/>
</dbReference>
<dbReference type="GO" id="GO:0044594">
    <property type="term" value="F:17-beta-hydroxysteroid dehydrogenase (NAD+) activity"/>
    <property type="evidence" value="ECO:0007669"/>
    <property type="project" value="TreeGrafter"/>
</dbReference>
<dbReference type="PANTHER" id="PTHR13078:SF57">
    <property type="entry name" value="DEHYDRATASE, PUTATIVE (AFU_ORTHOLOGUE AFUA_5G00640)-RELATED"/>
    <property type="match status" value="1"/>
</dbReference>
<gene>
    <name evidence="3" type="ORF">PBRASI_LOCUS9383</name>
</gene>
<dbReference type="Pfam" id="PF22622">
    <property type="entry name" value="MFE-2_hydrat-2_N"/>
    <property type="match status" value="1"/>
</dbReference>
<dbReference type="PANTHER" id="PTHR13078">
    <property type="entry name" value="PEROXISOMAL MULTIFUNCTIONAL ENZYME TYPE 2-RELATED"/>
    <property type="match status" value="1"/>
</dbReference>
<dbReference type="CDD" id="cd03448">
    <property type="entry name" value="HDE_HSD"/>
    <property type="match status" value="1"/>
</dbReference>
<dbReference type="AlphaFoldDB" id="A0A9N9DFI0"/>
<evidence type="ECO:0000313" key="3">
    <source>
        <dbReference type="EMBL" id="CAG8633620.1"/>
    </source>
</evidence>
<evidence type="ECO:0000259" key="2">
    <source>
        <dbReference type="Pfam" id="PF22622"/>
    </source>
</evidence>